<organism evidence="3 4">
    <name type="scientific">Tetraodon nigroviridis</name>
    <name type="common">Spotted green pufferfish</name>
    <name type="synonym">Chelonodon nigroviridis</name>
    <dbReference type="NCBI Taxonomy" id="99883"/>
    <lineage>
        <taxon>Eukaryota</taxon>
        <taxon>Metazoa</taxon>
        <taxon>Chordata</taxon>
        <taxon>Craniata</taxon>
        <taxon>Vertebrata</taxon>
        <taxon>Euteleostomi</taxon>
        <taxon>Actinopterygii</taxon>
        <taxon>Neopterygii</taxon>
        <taxon>Teleostei</taxon>
        <taxon>Neoteleostei</taxon>
        <taxon>Acanthomorphata</taxon>
        <taxon>Eupercaria</taxon>
        <taxon>Tetraodontiformes</taxon>
        <taxon>Tetradontoidea</taxon>
        <taxon>Tetraodontidae</taxon>
        <taxon>Tetraodon</taxon>
    </lineage>
</organism>
<dbReference type="InParanoid" id="H3D5F8"/>
<dbReference type="GO" id="GO:0099572">
    <property type="term" value="C:postsynaptic specialization"/>
    <property type="evidence" value="ECO:0007669"/>
    <property type="project" value="TreeGrafter"/>
</dbReference>
<name>H3D5F8_TETNG</name>
<evidence type="ECO:0000256" key="2">
    <source>
        <dbReference type="SAM" id="MobiDB-lite"/>
    </source>
</evidence>
<dbReference type="OMA" id="TDHPCYT"/>
<feature type="compositionally biased region" description="Gly residues" evidence="2">
    <location>
        <begin position="171"/>
        <end position="180"/>
    </location>
</feature>
<dbReference type="Proteomes" id="UP000007303">
    <property type="component" value="Unassembled WGS sequence"/>
</dbReference>
<feature type="region of interest" description="Disordered" evidence="2">
    <location>
        <begin position="121"/>
        <end position="149"/>
    </location>
</feature>
<dbReference type="STRING" id="99883.ENSTNIP00000015747"/>
<evidence type="ECO:0000313" key="4">
    <source>
        <dbReference type="Proteomes" id="UP000007303"/>
    </source>
</evidence>
<feature type="region of interest" description="Disordered" evidence="2">
    <location>
        <begin position="164"/>
        <end position="220"/>
    </location>
</feature>
<accession>H3D5F8</accession>
<comment type="similarity">
    <text evidence="1">Belongs to the SAPAP family.</text>
</comment>
<proteinExistence type="inferred from homology"/>
<evidence type="ECO:0000313" key="3">
    <source>
        <dbReference type="Ensembl" id="ENSTNIP00000015747.1"/>
    </source>
</evidence>
<dbReference type="InterPro" id="IPR005026">
    <property type="entry name" value="SAPAP"/>
</dbReference>
<dbReference type="AlphaFoldDB" id="H3D5F8"/>
<feature type="region of interest" description="Disordered" evidence="2">
    <location>
        <begin position="941"/>
        <end position="978"/>
    </location>
</feature>
<feature type="compositionally biased region" description="Basic and acidic residues" evidence="2">
    <location>
        <begin position="965"/>
        <end position="978"/>
    </location>
</feature>
<feature type="region of interest" description="Disordered" evidence="2">
    <location>
        <begin position="389"/>
        <end position="411"/>
    </location>
</feature>
<dbReference type="GeneTree" id="ENSGT00940000156220"/>
<feature type="compositionally biased region" description="Basic and acidic residues" evidence="2">
    <location>
        <begin position="207"/>
        <end position="216"/>
    </location>
</feature>
<dbReference type="GO" id="GO:0023052">
    <property type="term" value="P:signaling"/>
    <property type="evidence" value="ECO:0007669"/>
    <property type="project" value="InterPro"/>
</dbReference>
<dbReference type="PANTHER" id="PTHR12353">
    <property type="entry name" value="DISKS LARGE-ASSOCIATED PROTEIN DAP SAP90/PSD-95-ASSOCIATED PROTEIN"/>
    <property type="match status" value="1"/>
</dbReference>
<dbReference type="GO" id="GO:0060090">
    <property type="term" value="F:molecular adaptor activity"/>
    <property type="evidence" value="ECO:0007669"/>
    <property type="project" value="TreeGrafter"/>
</dbReference>
<reference evidence="3" key="3">
    <citation type="submission" date="2025-09" db="UniProtKB">
        <authorList>
            <consortium name="Ensembl"/>
        </authorList>
    </citation>
    <scope>IDENTIFICATION</scope>
</reference>
<feature type="region of interest" description="Disordered" evidence="2">
    <location>
        <begin position="1"/>
        <end position="42"/>
    </location>
</feature>
<dbReference type="Pfam" id="PF03359">
    <property type="entry name" value="GKAP"/>
    <property type="match status" value="1"/>
</dbReference>
<dbReference type="GO" id="GO:0098978">
    <property type="term" value="C:glutamatergic synapse"/>
    <property type="evidence" value="ECO:0007669"/>
    <property type="project" value="TreeGrafter"/>
</dbReference>
<sequence length="1017" mass="111113">MKSLSSSRSHHHGVTCDPSYDSMTLGHGDRRPYFLNPGEGHHTDHPCYTQHNSCQSESSTYPDLASCTFPRRHYSSHHELKEECGALVPYTGPTGSSKGDGGGVGSNNRISSTVLEQFDRQAPVRREGYHTLQYKRTAVEHQRSDSPGRIRHLVHSVQKLFTKSHSLEGPSGSGGGGSGRVNGCKSSPDDPPSSSGTLKHTKRSKSKDRSKSEPKMRTAISGYWSSDDTLDRDACLYHHHHGARSGGLPSGVMTMGRHPDKSQSQYFMESYNTISAHSLKTSRSNNDVKCTTCSVGSGGSIPLGAGSMDGQVQLKKSSWSSTLTVSRAREVYQKASVNLDKALVKAEQGRTCHFLQVPQDDWSGFSPLGKDDEIPCRRMRSGSYIKAMAEEDSGDSDGSPKPSPKVQARRASYLKATQPSLTEMTTLNRSLDSLDPAGLLASPKFRSRNESYMRAMSTISQKACFGSKYSKKIVSRDTSLFGFGCKVSEVEVNGQIEAVCESVFSEMESQAVDALDLPVPSCFRMRSHSYVRAIEKGCSQEEEEAEDQSCRPPFTPSTGCIGSAVFLAVSSCITTYKKTPPPVPPRTTPSKPFISITAQSSTESAQDAYMDGGSGPRAGISSQTGLSNSTESIDSMKALTAAIEAANAQVHGPPSQHVTNSSITITATATATASAVAHISADSKAQREALRKCLSIGIQVDPEEGGPTEEQSKFQSIGIQVEDERCYRRMTRSNSVTTAVQADLDDAADPPELPPRHFATMPRQHSRDAATSTVSIQGSGNHYHACTSDDIADVDFDPSILPPPDPWMDGAGEAEAETSEAIGRLVCPRDGRWFLKLLQAETERMEGWCRRMEQDETENELPDEILGKIRSAVGSAQLLMSQKFQQFRELCEENLNPNAHPRPVSQDLAGFWDMLQLSIENISLKFDELHQLKANNWKPLTPPEIQERRMPPPVPKKPLKGHPPLARDRSLESSERQRLEARKRLLAAKRAVSVRQSSATESADSIEIYIPEAQTRL</sequence>
<dbReference type="FunCoup" id="H3D5F8">
    <property type="interactions" value="561"/>
</dbReference>
<keyword evidence="4" id="KW-1185">Reference proteome</keyword>
<reference evidence="4" key="1">
    <citation type="journal article" date="2004" name="Nature">
        <title>Genome duplication in the teleost fish Tetraodon nigroviridis reveals the early vertebrate proto-karyotype.</title>
        <authorList>
            <person name="Jaillon O."/>
            <person name="Aury J.-M."/>
            <person name="Brunet F."/>
            <person name="Petit J.-L."/>
            <person name="Stange-Thomann N."/>
            <person name="Mauceli E."/>
            <person name="Bouneau L."/>
            <person name="Fischer C."/>
            <person name="Ozouf-Costaz C."/>
            <person name="Bernot A."/>
            <person name="Nicaud S."/>
            <person name="Jaffe D."/>
            <person name="Fisher S."/>
            <person name="Lutfalla G."/>
            <person name="Dossat C."/>
            <person name="Segurens B."/>
            <person name="Dasilva C."/>
            <person name="Salanoubat M."/>
            <person name="Levy M."/>
            <person name="Boudet N."/>
            <person name="Castellano S."/>
            <person name="Anthouard V."/>
            <person name="Jubin C."/>
            <person name="Castelli V."/>
            <person name="Katinka M."/>
            <person name="Vacherie B."/>
            <person name="Biemont C."/>
            <person name="Skalli Z."/>
            <person name="Cattolico L."/>
            <person name="Poulain J."/>
            <person name="De Berardinis V."/>
            <person name="Cruaud C."/>
            <person name="Duprat S."/>
            <person name="Brottier P."/>
            <person name="Coutanceau J.-P."/>
            <person name="Gouzy J."/>
            <person name="Parra G."/>
            <person name="Lardier G."/>
            <person name="Chapple C."/>
            <person name="McKernan K.J."/>
            <person name="McEwan P."/>
            <person name="Bosak S."/>
            <person name="Kellis M."/>
            <person name="Volff J.-N."/>
            <person name="Guigo R."/>
            <person name="Zody M.C."/>
            <person name="Mesirov J."/>
            <person name="Lindblad-Toh K."/>
            <person name="Birren B."/>
            <person name="Nusbaum C."/>
            <person name="Kahn D."/>
            <person name="Robinson-Rechavi M."/>
            <person name="Laudet V."/>
            <person name="Schachter V."/>
            <person name="Quetier F."/>
            <person name="Saurin W."/>
            <person name="Scarpelli C."/>
            <person name="Wincker P."/>
            <person name="Lander E.S."/>
            <person name="Weissenbach J."/>
            <person name="Roest Crollius H."/>
        </authorList>
    </citation>
    <scope>NUCLEOTIDE SEQUENCE [LARGE SCALE GENOMIC DNA]</scope>
</reference>
<evidence type="ECO:0000256" key="1">
    <source>
        <dbReference type="ARBA" id="ARBA00008839"/>
    </source>
</evidence>
<dbReference type="HOGENOM" id="CLU_010880_0_0_1"/>
<dbReference type="Ensembl" id="ENSTNIT00000015956.1">
    <property type="protein sequence ID" value="ENSTNIP00000015747.1"/>
    <property type="gene ID" value="ENSTNIG00000012774.1"/>
</dbReference>
<dbReference type="PANTHER" id="PTHR12353:SF7">
    <property type="entry name" value="DISKS LARGE-ASSOCIATED PROTEIN 1"/>
    <property type="match status" value="1"/>
</dbReference>
<feature type="compositionally biased region" description="Basic and acidic residues" evidence="2">
    <location>
        <begin position="137"/>
        <end position="148"/>
    </location>
</feature>
<protein>
    <submittedName>
        <fullName evidence="3">DLG associated protein 1</fullName>
    </submittedName>
</protein>
<reference evidence="3" key="2">
    <citation type="submission" date="2025-08" db="UniProtKB">
        <authorList>
            <consortium name="Ensembl"/>
        </authorList>
    </citation>
    <scope>IDENTIFICATION</scope>
</reference>